<evidence type="ECO:0000313" key="2">
    <source>
        <dbReference type="Proteomes" id="UP000028022"/>
    </source>
</evidence>
<accession>A0A081R1H2</accession>
<evidence type="ECO:0000313" key="1">
    <source>
        <dbReference type="EMBL" id="KEQ49045.1"/>
    </source>
</evidence>
<protein>
    <submittedName>
        <fullName evidence="1">Uncharacterized protein</fullName>
    </submittedName>
</protein>
<dbReference type="AlphaFoldDB" id="A0A081R1H2"/>
<comment type="caution">
    <text evidence="1">The sequence shown here is derived from an EMBL/GenBank/DDBJ whole genome shotgun (WGS) entry which is preliminary data.</text>
</comment>
<organism evidence="1 2">
    <name type="scientific">Streptococcus mitis</name>
    <dbReference type="NCBI Taxonomy" id="28037"/>
    <lineage>
        <taxon>Bacteria</taxon>
        <taxon>Bacillati</taxon>
        <taxon>Bacillota</taxon>
        <taxon>Bacilli</taxon>
        <taxon>Lactobacillales</taxon>
        <taxon>Streptococcaceae</taxon>
        <taxon>Streptococcus</taxon>
        <taxon>Streptococcus mitis group</taxon>
    </lineage>
</organism>
<gene>
    <name evidence="1" type="ORF">SK608_0039</name>
</gene>
<reference evidence="1 2" key="1">
    <citation type="submission" date="2014-05" db="EMBL/GenBank/DDBJ databases">
        <authorList>
            <person name="Daugherty S.C."/>
            <person name="Tallon L.J."/>
            <person name="Sadzewicz L."/>
            <person name="Kilian M."/>
            <person name="Tettelin H."/>
        </authorList>
    </citation>
    <scope>NUCLEOTIDE SEQUENCE [LARGE SCALE GENOMIC DNA]</scope>
    <source>
        <strain evidence="1 2">SK608</strain>
    </source>
</reference>
<dbReference type="EMBL" id="JPFZ01000006">
    <property type="protein sequence ID" value="KEQ49045.1"/>
    <property type="molecule type" value="Genomic_DNA"/>
</dbReference>
<name>A0A081R1H2_STRMT</name>
<sequence length="156" mass="18211">MGTILFLIIVVLLGFFFYLQDTKKHKKMFVYNLLYTLFQEKYIIKDMICEYEEKYPALTKVVLSFVETQSDVSTIVKNSKKVEGSLKQQLDKEIDEIIASKKNPELLRVMHWYFLACITISTLRTHDNIDIIKKDSIDFEEGAISKSDLKGNYCFA</sequence>
<proteinExistence type="predicted"/>
<dbReference type="Proteomes" id="UP000028022">
    <property type="component" value="Unassembled WGS sequence"/>
</dbReference>